<sequence length="270" mass="30575">LFRLSGSSHQCYVCKPLRMRYIDNHEMRKVFPETSLSEIPYCHEYAKSQRDDFIRQCPEDSAGCLTKFEAGYLSRTCARVGIEDCKEINGVTYCYCKGELCNTPDRKLSMPKSQEVVEMRSLSSKNEPNPGREMKAQDHAAENEEGSGEGFYDIYDSSYFDDEDGLNGEQDKFDMTGNVDVTEPPSYIQNSLEEEAKEQERQHAQDSSRNINGDIDFEDSNQIDHGISHDTQEIPPKTASAGLSVRPIFNQSCLSIVLILLFQMLGKAMI</sequence>
<dbReference type="Proteomes" id="UP000318571">
    <property type="component" value="Chromosome 5"/>
</dbReference>
<feature type="region of interest" description="Disordered" evidence="1">
    <location>
        <begin position="194"/>
        <end position="235"/>
    </location>
</feature>
<dbReference type="AlphaFoldDB" id="A0A553PHG6"/>
<evidence type="ECO:0000313" key="3">
    <source>
        <dbReference type="Proteomes" id="UP000318571"/>
    </source>
</evidence>
<reference evidence="2 3" key="1">
    <citation type="journal article" date="2018" name="Nat. Ecol. Evol.">
        <title>Genomic signatures of mitonuclear coevolution across populations of Tigriopus californicus.</title>
        <authorList>
            <person name="Barreto F.S."/>
            <person name="Watson E.T."/>
            <person name="Lima T.G."/>
            <person name="Willett C.S."/>
            <person name="Edmands S."/>
            <person name="Li W."/>
            <person name="Burton R.S."/>
        </authorList>
    </citation>
    <scope>NUCLEOTIDE SEQUENCE [LARGE SCALE GENOMIC DNA]</scope>
    <source>
        <strain evidence="2 3">San Diego</strain>
    </source>
</reference>
<comment type="caution">
    <text evidence="2">The sequence shown here is derived from an EMBL/GenBank/DDBJ whole genome shotgun (WGS) entry which is preliminary data.</text>
</comment>
<protein>
    <submittedName>
        <fullName evidence="2">Uncharacterized protein</fullName>
    </submittedName>
</protein>
<organism evidence="2 3">
    <name type="scientific">Tigriopus californicus</name>
    <name type="common">Marine copepod</name>
    <dbReference type="NCBI Taxonomy" id="6832"/>
    <lineage>
        <taxon>Eukaryota</taxon>
        <taxon>Metazoa</taxon>
        <taxon>Ecdysozoa</taxon>
        <taxon>Arthropoda</taxon>
        <taxon>Crustacea</taxon>
        <taxon>Multicrustacea</taxon>
        <taxon>Hexanauplia</taxon>
        <taxon>Copepoda</taxon>
        <taxon>Harpacticoida</taxon>
        <taxon>Harpacticidae</taxon>
        <taxon>Tigriopus</taxon>
    </lineage>
</organism>
<gene>
    <name evidence="2" type="ORF">TCAL_00047</name>
</gene>
<feature type="region of interest" description="Disordered" evidence="1">
    <location>
        <begin position="119"/>
        <end position="148"/>
    </location>
</feature>
<name>A0A553PHG6_TIGCA</name>
<dbReference type="EMBL" id="VCGU01000004">
    <property type="protein sequence ID" value="TRY77115.1"/>
    <property type="molecule type" value="Genomic_DNA"/>
</dbReference>
<keyword evidence="3" id="KW-1185">Reference proteome</keyword>
<feature type="non-terminal residue" evidence="2">
    <location>
        <position position="1"/>
    </location>
</feature>
<evidence type="ECO:0000256" key="1">
    <source>
        <dbReference type="SAM" id="MobiDB-lite"/>
    </source>
</evidence>
<proteinExistence type="predicted"/>
<feature type="compositionally biased region" description="Basic and acidic residues" evidence="1">
    <location>
        <begin position="130"/>
        <end position="142"/>
    </location>
</feature>
<evidence type="ECO:0000313" key="2">
    <source>
        <dbReference type="EMBL" id="TRY77115.1"/>
    </source>
</evidence>
<accession>A0A553PHG6</accession>